<comment type="caution">
    <text evidence="1">The sequence shown here is derived from an EMBL/GenBank/DDBJ whole genome shotgun (WGS) entry which is preliminary data.</text>
</comment>
<dbReference type="EMBL" id="PUHW01000066">
    <property type="protein sequence ID" value="KAG0689690.1"/>
    <property type="molecule type" value="Genomic_DNA"/>
</dbReference>
<reference evidence="1" key="1">
    <citation type="submission" date="2020-11" db="EMBL/GenBank/DDBJ databases">
        <title>Kefir isolates.</title>
        <authorList>
            <person name="Marcisauskas S."/>
            <person name="Kim Y."/>
            <person name="Blasche S."/>
        </authorList>
    </citation>
    <scope>NUCLEOTIDE SEQUENCE</scope>
    <source>
        <strain evidence="1">Olga-1</strain>
    </source>
</reference>
<proteinExistence type="predicted"/>
<organism evidence="1 2">
    <name type="scientific">Pichia californica</name>
    <dbReference type="NCBI Taxonomy" id="460514"/>
    <lineage>
        <taxon>Eukaryota</taxon>
        <taxon>Fungi</taxon>
        <taxon>Dikarya</taxon>
        <taxon>Ascomycota</taxon>
        <taxon>Saccharomycotina</taxon>
        <taxon>Pichiomycetes</taxon>
        <taxon>Pichiales</taxon>
        <taxon>Pichiaceae</taxon>
        <taxon>Pichia</taxon>
    </lineage>
</organism>
<sequence>MTSESIKIQIDRSERKEVDKYIKNVFIYLKKYKTQDILNAYFTWYKSQPERMSLEVKEFDSIPRKNKEDFEKVNKKRTIDIAYGDKYAILLTKFVRANYSYETELIKIAQGLVVASKFEGRNNLGISNLLSSFDINLIKCVFKLLRNESGIVNVVAIPDKKPRVITKKNDNFNYNDEFDYNDDYSSSSFEPIDYKINDDHKDTCHKFSKFDSIFNPIKMNEFKELKDSVATPDSHTKLLNPSVSIEKEKRSIKKDSSIISDDEFTIKKELYLECVKKEINSSIEKSSSYLDIFFKNLGRNSAKPTKDTEDDVEIIKVIEHTKKDEFNDLNSLTDQIYSLDITSKKNKSLTNLK</sequence>
<accession>A0A9P7BGV5</accession>
<evidence type="ECO:0000313" key="2">
    <source>
        <dbReference type="Proteomes" id="UP000697127"/>
    </source>
</evidence>
<dbReference type="AlphaFoldDB" id="A0A9P7BGV5"/>
<dbReference type="Proteomes" id="UP000697127">
    <property type="component" value="Unassembled WGS sequence"/>
</dbReference>
<protein>
    <submittedName>
        <fullName evidence="1">Uncharacterized protein</fullName>
    </submittedName>
</protein>
<gene>
    <name evidence="1" type="ORF">C6P40_004635</name>
</gene>
<name>A0A9P7BGV5_9ASCO</name>
<evidence type="ECO:0000313" key="1">
    <source>
        <dbReference type="EMBL" id="KAG0689690.1"/>
    </source>
</evidence>
<keyword evidence="2" id="KW-1185">Reference proteome</keyword>